<gene>
    <name evidence="4" type="ORF">IQ241_16400</name>
</gene>
<feature type="binding site" evidence="3">
    <location>
        <begin position="16"/>
        <end position="21"/>
    </location>
    <ligand>
        <name>substrate</name>
    </ligand>
</feature>
<feature type="binding site" evidence="3">
    <location>
        <position position="133"/>
    </location>
    <ligand>
        <name>substrate</name>
    </ligand>
</feature>
<reference evidence="4" key="1">
    <citation type="submission" date="2020-10" db="EMBL/GenBank/DDBJ databases">
        <authorList>
            <person name="Castelo-Branco R."/>
            <person name="Eusebio N."/>
            <person name="Adriana R."/>
            <person name="Vieira A."/>
            <person name="Brugerolle De Fraissinette N."/>
            <person name="Rezende De Castro R."/>
            <person name="Schneider M.P."/>
            <person name="Vasconcelos V."/>
            <person name="Leao P.N."/>
        </authorList>
    </citation>
    <scope>NUCLEOTIDE SEQUENCE</scope>
    <source>
        <strain evidence="4">LEGE 07310</strain>
    </source>
</reference>
<evidence type="ECO:0000256" key="2">
    <source>
        <dbReference type="PIRSR" id="PIRSR617939-1"/>
    </source>
</evidence>
<dbReference type="Proteomes" id="UP000636505">
    <property type="component" value="Unassembled WGS sequence"/>
</dbReference>
<comment type="caution">
    <text evidence="4">The sequence shown here is derived from an EMBL/GenBank/DDBJ whole genome shotgun (WGS) entry which is preliminary data.</text>
</comment>
<dbReference type="PANTHER" id="PTHR12935">
    <property type="entry name" value="GAMMA-GLUTAMYLCYCLOTRANSFERASE"/>
    <property type="match status" value="1"/>
</dbReference>
<organism evidence="4 5">
    <name type="scientific">Vasconcelosia minhoensis LEGE 07310</name>
    <dbReference type="NCBI Taxonomy" id="915328"/>
    <lineage>
        <taxon>Bacteria</taxon>
        <taxon>Bacillati</taxon>
        <taxon>Cyanobacteriota</taxon>
        <taxon>Cyanophyceae</taxon>
        <taxon>Nodosilineales</taxon>
        <taxon>Cymatolegaceae</taxon>
        <taxon>Vasconcelosia</taxon>
        <taxon>Vasconcelosia minhoensis</taxon>
    </lineage>
</organism>
<dbReference type="PANTHER" id="PTHR12935:SF0">
    <property type="entry name" value="GAMMA-GLUTAMYLCYCLOTRANSFERASE"/>
    <property type="match status" value="1"/>
</dbReference>
<evidence type="ECO:0000313" key="5">
    <source>
        <dbReference type="Proteomes" id="UP000636505"/>
    </source>
</evidence>
<keyword evidence="5" id="KW-1185">Reference proteome</keyword>
<dbReference type="GO" id="GO:0003839">
    <property type="term" value="F:gamma-glutamylcyclotransferase activity"/>
    <property type="evidence" value="ECO:0007669"/>
    <property type="project" value="InterPro"/>
</dbReference>
<evidence type="ECO:0000313" key="4">
    <source>
        <dbReference type="EMBL" id="MBE9078854.1"/>
    </source>
</evidence>
<dbReference type="InterPro" id="IPR017939">
    <property type="entry name" value="G-Glutamylcylcotransferase"/>
</dbReference>
<accession>A0A8J7AH52</accession>
<dbReference type="InterPro" id="IPR013024">
    <property type="entry name" value="GGCT-like"/>
</dbReference>
<sequence length="170" mass="19512">MSAPRTPSPEPDHFYYFAYGSCMCPVDLKRSLGESTHDYVVGPATLEGYRLGFYRQSRRRECGALDLVRDPTASVQGVLYRLPNRLSPQLDQREEGYLREIVTVECGDRVYEKTRTYVVADKLSTELPPSDGYSQVVLRGAQTCGLPEPYYWQLFYHMLNLQQQQSPSNR</sequence>
<dbReference type="RefSeq" id="WP_193909124.1">
    <property type="nucleotide sequence ID" value="NZ_JADEXG010000042.1"/>
</dbReference>
<dbReference type="EMBL" id="JADEXG010000042">
    <property type="protein sequence ID" value="MBE9078854.1"/>
    <property type="molecule type" value="Genomic_DNA"/>
</dbReference>
<dbReference type="Gene3D" id="3.10.490.10">
    <property type="entry name" value="Gamma-glutamyl cyclotransferase-like"/>
    <property type="match status" value="1"/>
</dbReference>
<protein>
    <submittedName>
        <fullName evidence="4">Gamma-glutamylcyclotransferase</fullName>
    </submittedName>
</protein>
<feature type="active site" description="Proton acceptor" evidence="2">
    <location>
        <position position="94"/>
    </location>
</feature>
<evidence type="ECO:0000256" key="1">
    <source>
        <dbReference type="ARBA" id="ARBA00023239"/>
    </source>
</evidence>
<dbReference type="AlphaFoldDB" id="A0A8J7AH52"/>
<dbReference type="Pfam" id="PF13772">
    <property type="entry name" value="AIG2_2"/>
    <property type="match status" value="1"/>
</dbReference>
<proteinExistence type="predicted"/>
<name>A0A8J7AH52_9CYAN</name>
<dbReference type="InterPro" id="IPR036568">
    <property type="entry name" value="GGCT-like_sf"/>
</dbReference>
<dbReference type="CDD" id="cd06661">
    <property type="entry name" value="GGCT_like"/>
    <property type="match status" value="1"/>
</dbReference>
<keyword evidence="1" id="KW-0456">Lyase</keyword>
<dbReference type="SUPFAM" id="SSF110857">
    <property type="entry name" value="Gamma-glutamyl cyclotransferase-like"/>
    <property type="match status" value="1"/>
</dbReference>
<evidence type="ECO:0000256" key="3">
    <source>
        <dbReference type="PIRSR" id="PIRSR617939-2"/>
    </source>
</evidence>